<accession>A0A4Z0PS56</accession>
<dbReference type="EMBL" id="SRLC01000003">
    <property type="protein sequence ID" value="TGE20557.1"/>
    <property type="molecule type" value="Genomic_DNA"/>
</dbReference>
<feature type="transmembrane region" description="Helical" evidence="1">
    <location>
        <begin position="27"/>
        <end position="48"/>
    </location>
</feature>
<dbReference type="RefSeq" id="WP_135465358.1">
    <property type="nucleotide sequence ID" value="NZ_SRLC01000003.1"/>
</dbReference>
<evidence type="ECO:0000256" key="1">
    <source>
        <dbReference type="SAM" id="Phobius"/>
    </source>
</evidence>
<keyword evidence="1" id="KW-0472">Membrane</keyword>
<dbReference type="Proteomes" id="UP000297549">
    <property type="component" value="Unassembled WGS sequence"/>
</dbReference>
<evidence type="ECO:0000313" key="2">
    <source>
        <dbReference type="EMBL" id="TGE20557.1"/>
    </source>
</evidence>
<organism evidence="2 3">
    <name type="scientific">Hymenobacter aquaticus</name>
    <dbReference type="NCBI Taxonomy" id="1867101"/>
    <lineage>
        <taxon>Bacteria</taxon>
        <taxon>Pseudomonadati</taxon>
        <taxon>Bacteroidota</taxon>
        <taxon>Cytophagia</taxon>
        <taxon>Cytophagales</taxon>
        <taxon>Hymenobacteraceae</taxon>
        <taxon>Hymenobacter</taxon>
    </lineage>
</organism>
<name>A0A4Z0PS56_9BACT</name>
<sequence length="106" mass="10853">MGKQVEVAGSPHLPDSLTLAVGDTARFWASGALVVAGAGIVAVVGPYLRTTAHDTGARPRPAGLPNTVQVEARQPGQATVKLFLAAGILSPAPRTHLVQITVNVPE</sequence>
<keyword evidence="1" id="KW-1133">Transmembrane helix</keyword>
<gene>
    <name evidence="2" type="ORF">E5K00_21420</name>
</gene>
<evidence type="ECO:0000313" key="3">
    <source>
        <dbReference type="Proteomes" id="UP000297549"/>
    </source>
</evidence>
<reference evidence="2 3" key="1">
    <citation type="submission" date="2019-04" db="EMBL/GenBank/DDBJ databases">
        <authorList>
            <person name="Feng G."/>
            <person name="Zhang J."/>
            <person name="Zhu H."/>
        </authorList>
    </citation>
    <scope>NUCLEOTIDE SEQUENCE [LARGE SCALE GENOMIC DNA]</scope>
    <source>
        <strain evidence="2 3">JCM 31653</strain>
    </source>
</reference>
<dbReference type="AlphaFoldDB" id="A0A4Z0PS56"/>
<comment type="caution">
    <text evidence="2">The sequence shown here is derived from an EMBL/GenBank/DDBJ whole genome shotgun (WGS) entry which is preliminary data.</text>
</comment>
<keyword evidence="3" id="KW-1185">Reference proteome</keyword>
<keyword evidence="1" id="KW-0812">Transmembrane</keyword>
<proteinExistence type="predicted"/>
<protein>
    <submittedName>
        <fullName evidence="2">Uncharacterized protein</fullName>
    </submittedName>
</protein>